<evidence type="ECO:0000259" key="9">
    <source>
        <dbReference type="Pfam" id="PF22700"/>
    </source>
</evidence>
<dbReference type="Proteomes" id="UP000254869">
    <property type="component" value="Unassembled WGS sequence"/>
</dbReference>
<comment type="caution">
    <text evidence="10">The sequence shown here is derived from an EMBL/GenBank/DDBJ whole genome shotgun (WGS) entry which is preliminary data.</text>
</comment>
<dbReference type="PANTHER" id="PTHR10977:SF3">
    <property type="entry name" value="DIPHOSPHOMEVALONATE DECARBOXYLASE"/>
    <property type="match status" value="1"/>
</dbReference>
<keyword evidence="7" id="KW-0456">Lyase</keyword>
<dbReference type="InterPro" id="IPR029765">
    <property type="entry name" value="Mev_diP_decarb"/>
</dbReference>
<dbReference type="Gene3D" id="3.30.70.890">
    <property type="entry name" value="GHMP kinase, C-terminal domain"/>
    <property type="match status" value="1"/>
</dbReference>
<evidence type="ECO:0000256" key="7">
    <source>
        <dbReference type="ARBA" id="ARBA00023239"/>
    </source>
</evidence>
<dbReference type="SUPFAM" id="SSF55060">
    <property type="entry name" value="GHMP Kinase, C-terminal domain"/>
    <property type="match status" value="1"/>
</dbReference>
<proteinExistence type="inferred from homology"/>
<keyword evidence="4" id="KW-0547">Nucleotide-binding</keyword>
<dbReference type="GO" id="GO:0004163">
    <property type="term" value="F:diphosphomevalonate decarboxylase activity"/>
    <property type="evidence" value="ECO:0007669"/>
    <property type="project" value="UniProtKB-EC"/>
</dbReference>
<evidence type="ECO:0000256" key="4">
    <source>
        <dbReference type="ARBA" id="ARBA00022741"/>
    </source>
</evidence>
<dbReference type="GO" id="GO:0005829">
    <property type="term" value="C:cytosol"/>
    <property type="evidence" value="ECO:0007669"/>
    <property type="project" value="InterPro"/>
</dbReference>
<evidence type="ECO:0000256" key="2">
    <source>
        <dbReference type="ARBA" id="ARBA00012296"/>
    </source>
</evidence>
<organism evidence="10 11">
    <name type="scientific">Nocardia pseudobrasiliensis</name>
    <dbReference type="NCBI Taxonomy" id="45979"/>
    <lineage>
        <taxon>Bacteria</taxon>
        <taxon>Bacillati</taxon>
        <taxon>Actinomycetota</taxon>
        <taxon>Actinomycetes</taxon>
        <taxon>Mycobacteriales</taxon>
        <taxon>Nocardiaceae</taxon>
        <taxon>Nocardia</taxon>
    </lineage>
</organism>
<name>A0A370HKA0_9NOCA</name>
<feature type="domain" description="Diphosphomevalonate decarboxylase-like N-terminal" evidence="9">
    <location>
        <begin position="31"/>
        <end position="182"/>
    </location>
</feature>
<dbReference type="AlphaFoldDB" id="A0A370HKA0"/>
<evidence type="ECO:0000256" key="3">
    <source>
        <dbReference type="ARBA" id="ARBA00022516"/>
    </source>
</evidence>
<keyword evidence="11" id="KW-1185">Reference proteome</keyword>
<keyword evidence="5" id="KW-0067">ATP-binding</keyword>
<evidence type="ECO:0000256" key="5">
    <source>
        <dbReference type="ARBA" id="ARBA00022840"/>
    </source>
</evidence>
<dbReference type="NCBIfam" id="TIGR01240">
    <property type="entry name" value="mevDPdecarb"/>
    <property type="match status" value="1"/>
</dbReference>
<dbReference type="InterPro" id="IPR036554">
    <property type="entry name" value="GHMP_kinase_C_sf"/>
</dbReference>
<dbReference type="GO" id="GO:0005524">
    <property type="term" value="F:ATP binding"/>
    <property type="evidence" value="ECO:0007669"/>
    <property type="project" value="UniProtKB-KW"/>
</dbReference>
<dbReference type="PIRSF" id="PIRSF015950">
    <property type="entry name" value="Mev_P_decrbx"/>
    <property type="match status" value="1"/>
</dbReference>
<dbReference type="SUPFAM" id="SSF54211">
    <property type="entry name" value="Ribosomal protein S5 domain 2-like"/>
    <property type="match status" value="1"/>
</dbReference>
<evidence type="ECO:0000256" key="1">
    <source>
        <dbReference type="ARBA" id="ARBA00008831"/>
    </source>
</evidence>
<reference evidence="10 11" key="1">
    <citation type="submission" date="2018-07" db="EMBL/GenBank/DDBJ databases">
        <title>Genomic Encyclopedia of Type Strains, Phase IV (KMG-IV): sequencing the most valuable type-strain genomes for metagenomic binning, comparative biology and taxonomic classification.</title>
        <authorList>
            <person name="Goeker M."/>
        </authorList>
    </citation>
    <scope>NUCLEOTIDE SEQUENCE [LARGE SCALE GENOMIC DNA]</scope>
    <source>
        <strain evidence="10 11">DSM 44290</strain>
    </source>
</reference>
<evidence type="ECO:0000256" key="6">
    <source>
        <dbReference type="ARBA" id="ARBA00023098"/>
    </source>
</evidence>
<dbReference type="EMBL" id="QQBC01000029">
    <property type="protein sequence ID" value="RDI58929.1"/>
    <property type="molecule type" value="Genomic_DNA"/>
</dbReference>
<feature type="domain" description="Mvd1 C-terminal" evidence="8">
    <location>
        <begin position="203"/>
        <end position="331"/>
    </location>
</feature>
<dbReference type="EC" id="4.1.1.33" evidence="2"/>
<evidence type="ECO:0000313" key="11">
    <source>
        <dbReference type="Proteomes" id="UP000254869"/>
    </source>
</evidence>
<evidence type="ECO:0000259" key="8">
    <source>
        <dbReference type="Pfam" id="PF18376"/>
    </source>
</evidence>
<protein>
    <recommendedName>
        <fullName evidence="2">diphosphomevalonate decarboxylase</fullName>
        <ecNumber evidence="2">4.1.1.33</ecNumber>
    </recommendedName>
</protein>
<dbReference type="GO" id="GO:0019287">
    <property type="term" value="P:isopentenyl diphosphate biosynthetic process, mevalonate pathway"/>
    <property type="evidence" value="ECO:0007669"/>
    <property type="project" value="InterPro"/>
</dbReference>
<dbReference type="Pfam" id="PF22700">
    <property type="entry name" value="MVD-like_N"/>
    <property type="match status" value="1"/>
</dbReference>
<dbReference type="RefSeq" id="WP_082876649.1">
    <property type="nucleotide sequence ID" value="NZ_QQBC01000029.1"/>
</dbReference>
<dbReference type="Gene3D" id="3.30.230.10">
    <property type="match status" value="1"/>
</dbReference>
<dbReference type="Pfam" id="PF18376">
    <property type="entry name" value="MDD_C"/>
    <property type="match status" value="1"/>
</dbReference>
<dbReference type="InterPro" id="IPR041431">
    <property type="entry name" value="Mvd1_C"/>
</dbReference>
<dbReference type="InterPro" id="IPR005935">
    <property type="entry name" value="Mev_decarb"/>
</dbReference>
<dbReference type="STRING" id="1210086.GCA_001613105_08016"/>
<gene>
    <name evidence="10" type="ORF">DFR76_1292</name>
</gene>
<dbReference type="InterPro" id="IPR014721">
    <property type="entry name" value="Ribsml_uS5_D2-typ_fold_subgr"/>
</dbReference>
<accession>A0A370HKA0</accession>
<comment type="similarity">
    <text evidence="1">Belongs to the diphosphomevalonate decarboxylase family.</text>
</comment>
<dbReference type="FunFam" id="3.30.230.10:FF:000072">
    <property type="entry name" value="Diphosphomevalonate decarboxylase"/>
    <property type="match status" value="1"/>
</dbReference>
<evidence type="ECO:0000313" key="10">
    <source>
        <dbReference type="EMBL" id="RDI58929.1"/>
    </source>
</evidence>
<dbReference type="InterPro" id="IPR053859">
    <property type="entry name" value="MVD-like_N"/>
</dbReference>
<sequence length="354" mass="37344">MNTGNAADTDTFCPASFSATDHADSEANAVAYPNMALVKYWGKRDESLVLPVTGSLSMTLDIFPTTTRVSLEPQSSADSVWFDGRPAPRHIRDRVERFLALVRERAGRSEHARVETTNTVPTGTGLASSASGFAALAAAATHAYGLRSTPRDLSRLARRGSGSACRSIFGGFVIWHAGAGFGADGDDTSYAEPLPAGPDAALVIAIVDTAPKTPSSRTAMRQSMTTSPLYLPWACASRADLLEMCVAVADSDVARVGRIAEGNALGMHAVLLSARPAIRYLSPLSLRVLDRVEQLRSAGVPAYATIDAGPNVAVWCARSDEQRVVAALHEIEELLSVRVAHPGPGVTVTSSGRS</sequence>
<keyword evidence="3" id="KW-0444">Lipid biosynthesis</keyword>
<keyword evidence="6" id="KW-0443">Lipid metabolism</keyword>
<dbReference type="PANTHER" id="PTHR10977">
    <property type="entry name" value="DIPHOSPHOMEVALONATE DECARBOXYLASE"/>
    <property type="match status" value="1"/>
</dbReference>
<dbReference type="InterPro" id="IPR020568">
    <property type="entry name" value="Ribosomal_Su5_D2-typ_SF"/>
</dbReference>